<accession>A0A9E8SPF9</accession>
<feature type="transmembrane region" description="Helical" evidence="10">
    <location>
        <begin position="237"/>
        <end position="255"/>
    </location>
</feature>
<feature type="transmembrane region" description="Helical" evidence="10">
    <location>
        <begin position="261"/>
        <end position="279"/>
    </location>
</feature>
<dbReference type="GO" id="GO:0005254">
    <property type="term" value="F:chloride channel activity"/>
    <property type="evidence" value="ECO:0007669"/>
    <property type="project" value="InterPro"/>
</dbReference>
<evidence type="ECO:0000256" key="5">
    <source>
        <dbReference type="ARBA" id="ARBA00022989"/>
    </source>
</evidence>
<keyword evidence="6" id="KW-0406">Ion transport</keyword>
<comment type="subcellular location">
    <subcellularLocation>
        <location evidence="1">Cell membrane</location>
        <topology evidence="1">Multi-pass membrane protein</topology>
    </subcellularLocation>
</comment>
<gene>
    <name evidence="11" type="ORF">ON006_12135</name>
</gene>
<proteinExistence type="inferred from homology"/>
<dbReference type="Proteomes" id="UP001164653">
    <property type="component" value="Chromosome"/>
</dbReference>
<keyword evidence="4 10" id="KW-0812">Transmembrane</keyword>
<evidence type="ECO:0000256" key="1">
    <source>
        <dbReference type="ARBA" id="ARBA00004651"/>
    </source>
</evidence>
<evidence type="ECO:0000313" key="12">
    <source>
        <dbReference type="Proteomes" id="UP001164653"/>
    </source>
</evidence>
<keyword evidence="3" id="KW-1003">Cell membrane</keyword>
<dbReference type="InterPro" id="IPR044669">
    <property type="entry name" value="YneE/VCCN1/2-like"/>
</dbReference>
<dbReference type="Pfam" id="PF25539">
    <property type="entry name" value="Bestrophin_2"/>
    <property type="match status" value="1"/>
</dbReference>
<dbReference type="KEGG" id="dpf:ON006_12135"/>
<feature type="transmembrane region" description="Helical" evidence="10">
    <location>
        <begin position="43"/>
        <end position="62"/>
    </location>
</feature>
<sequence length="331" mass="38411">MYVNRYLSPLIVYYYSWRMVLFSIFTGSVAIFVYSYLDWTWVAIPWLPVSLVGTATAFFVGFKNNQSYDRSWEARKIWGAITNHSRSFGAALRAYTASAPESIEASNDVKIIIYRHIAWLYALKNAMAQRTAWEHKDRASKRQRDALHKSQPASDAEIGRHLPEHELDSLKDRKNLSTQLLDRQSQHLAKLRKDGRIDAFQHVALQNLISSLYDEQGKSERIKNTPFPRQYATTSNLFIFVFMTLLPFGLLPQFVELGEKYMFLLIPFNLIVSWVFMFMEYVGDISENPFEGLLNDVPVGTIVRNIEIDLKDMLEDDERPEKLQPYLGVLF</sequence>
<evidence type="ECO:0000256" key="3">
    <source>
        <dbReference type="ARBA" id="ARBA00022475"/>
    </source>
</evidence>
<protein>
    <submittedName>
        <fullName evidence="11">Bestrophin family ion channel</fullName>
    </submittedName>
</protein>
<feature type="region of interest" description="Disordered" evidence="9">
    <location>
        <begin position="134"/>
        <end position="161"/>
    </location>
</feature>
<keyword evidence="2" id="KW-0813">Transport</keyword>
<dbReference type="GO" id="GO:0005886">
    <property type="term" value="C:plasma membrane"/>
    <property type="evidence" value="ECO:0007669"/>
    <property type="project" value="UniProtKB-SubCell"/>
</dbReference>
<organism evidence="11 12">
    <name type="scientific">Dyadobacter pollutisoli</name>
    <dbReference type="NCBI Taxonomy" id="2910158"/>
    <lineage>
        <taxon>Bacteria</taxon>
        <taxon>Pseudomonadati</taxon>
        <taxon>Bacteroidota</taxon>
        <taxon>Cytophagia</taxon>
        <taxon>Cytophagales</taxon>
        <taxon>Spirosomataceae</taxon>
        <taxon>Dyadobacter</taxon>
    </lineage>
</organism>
<feature type="compositionally biased region" description="Basic and acidic residues" evidence="9">
    <location>
        <begin position="134"/>
        <end position="148"/>
    </location>
</feature>
<evidence type="ECO:0000256" key="6">
    <source>
        <dbReference type="ARBA" id="ARBA00023065"/>
    </source>
</evidence>
<evidence type="ECO:0000313" key="11">
    <source>
        <dbReference type="EMBL" id="WAC14686.1"/>
    </source>
</evidence>
<keyword evidence="12" id="KW-1185">Reference proteome</keyword>
<feature type="transmembrane region" description="Helical" evidence="10">
    <location>
        <begin position="12"/>
        <end position="37"/>
    </location>
</feature>
<name>A0A9E8SPF9_9BACT</name>
<comment type="similarity">
    <text evidence="8">Belongs to the anion channel-forming bestrophin (TC 1.A.46) family.</text>
</comment>
<evidence type="ECO:0000256" key="10">
    <source>
        <dbReference type="SAM" id="Phobius"/>
    </source>
</evidence>
<evidence type="ECO:0000256" key="4">
    <source>
        <dbReference type="ARBA" id="ARBA00022692"/>
    </source>
</evidence>
<keyword evidence="7 10" id="KW-0472">Membrane</keyword>
<dbReference type="PANTHER" id="PTHR33281:SF19">
    <property type="entry name" value="VOLTAGE-DEPENDENT ANION CHANNEL-FORMING PROTEIN YNEE"/>
    <property type="match status" value="1"/>
</dbReference>
<dbReference type="RefSeq" id="WP_244820053.1">
    <property type="nucleotide sequence ID" value="NZ_CP112998.1"/>
</dbReference>
<evidence type="ECO:0000256" key="7">
    <source>
        <dbReference type="ARBA" id="ARBA00023136"/>
    </source>
</evidence>
<evidence type="ECO:0000256" key="9">
    <source>
        <dbReference type="SAM" id="MobiDB-lite"/>
    </source>
</evidence>
<keyword evidence="5 10" id="KW-1133">Transmembrane helix</keyword>
<dbReference type="AlphaFoldDB" id="A0A9E8SPF9"/>
<dbReference type="PANTHER" id="PTHR33281">
    <property type="entry name" value="UPF0187 PROTEIN YNEE"/>
    <property type="match status" value="1"/>
</dbReference>
<evidence type="ECO:0000256" key="8">
    <source>
        <dbReference type="ARBA" id="ARBA00034708"/>
    </source>
</evidence>
<reference evidence="11" key="1">
    <citation type="submission" date="2022-11" db="EMBL/GenBank/DDBJ databases">
        <title>Dyadobacter pollutisoli sp. nov., isolated from plastic dumped soil.</title>
        <authorList>
            <person name="Kim J.M."/>
            <person name="Kim K.R."/>
            <person name="Lee J.K."/>
            <person name="Hao L."/>
            <person name="Jeon C.O."/>
        </authorList>
    </citation>
    <scope>NUCLEOTIDE SEQUENCE</scope>
    <source>
        <strain evidence="11">U1</strain>
    </source>
</reference>
<dbReference type="EMBL" id="CP112998">
    <property type="protein sequence ID" value="WAC14686.1"/>
    <property type="molecule type" value="Genomic_DNA"/>
</dbReference>
<evidence type="ECO:0000256" key="2">
    <source>
        <dbReference type="ARBA" id="ARBA00022448"/>
    </source>
</evidence>